<sequence length="59" mass="6987">MNIIGPAFKNKPVTNLMISCEKLKVKSLKLKVEKVDFWAYVIILYFKFVRLKWLSNLII</sequence>
<organism evidence="1 2">
    <name type="scientific">Sporocytophaga myxococcoides</name>
    <dbReference type="NCBI Taxonomy" id="153721"/>
    <lineage>
        <taxon>Bacteria</taxon>
        <taxon>Pseudomonadati</taxon>
        <taxon>Bacteroidota</taxon>
        <taxon>Cytophagia</taxon>
        <taxon>Cytophagales</taxon>
        <taxon>Cytophagaceae</taxon>
        <taxon>Sporocytophaga</taxon>
    </lineage>
</organism>
<dbReference type="EMBL" id="BBLT01000005">
    <property type="protein sequence ID" value="GAL85701.1"/>
    <property type="molecule type" value="Genomic_DNA"/>
</dbReference>
<protein>
    <submittedName>
        <fullName evidence="1">Uncharacterized protein</fullName>
    </submittedName>
</protein>
<comment type="caution">
    <text evidence="1">The sequence shown here is derived from an EMBL/GenBank/DDBJ whole genome shotgun (WGS) entry which is preliminary data.</text>
</comment>
<gene>
    <name evidence="1" type="ORF">MYP_2930</name>
</gene>
<evidence type="ECO:0000313" key="2">
    <source>
        <dbReference type="Proteomes" id="UP000030185"/>
    </source>
</evidence>
<accession>A0A098LFD6</accession>
<dbReference type="AlphaFoldDB" id="A0A098LFD6"/>
<dbReference type="Proteomes" id="UP000030185">
    <property type="component" value="Unassembled WGS sequence"/>
</dbReference>
<keyword evidence="2" id="KW-1185">Reference proteome</keyword>
<reference evidence="1 2" key="1">
    <citation type="submission" date="2014-09" db="EMBL/GenBank/DDBJ databases">
        <title>Sporocytophaga myxococcoides PG-01 genome sequencing.</title>
        <authorList>
            <person name="Liu L."/>
            <person name="Gao P.J."/>
            <person name="Chen G.J."/>
            <person name="Wang L.S."/>
        </authorList>
    </citation>
    <scope>NUCLEOTIDE SEQUENCE [LARGE SCALE GENOMIC DNA]</scope>
    <source>
        <strain evidence="1 2">PG-01</strain>
    </source>
</reference>
<evidence type="ECO:0000313" key="1">
    <source>
        <dbReference type="EMBL" id="GAL85701.1"/>
    </source>
</evidence>
<proteinExistence type="predicted"/>
<name>A0A098LFD6_9BACT</name>